<dbReference type="PANTHER" id="PTHR21737:SF4">
    <property type="entry name" value="SPLICING FACTOR CACTIN"/>
    <property type="match status" value="1"/>
</dbReference>
<keyword evidence="7" id="KW-1185">Reference proteome</keyword>
<dbReference type="EMBL" id="CCKQ01001254">
    <property type="protein sequence ID" value="CDW72357.1"/>
    <property type="molecule type" value="Genomic_DNA"/>
</dbReference>
<keyword evidence="3" id="KW-0812">Transmembrane</keyword>
<keyword evidence="3" id="KW-1133">Transmembrane helix</keyword>
<dbReference type="Proteomes" id="UP000039865">
    <property type="component" value="Unassembled WGS sequence"/>
</dbReference>
<dbReference type="Pfam" id="PF09732">
    <property type="entry name" value="CactinC_cactus"/>
    <property type="match status" value="1"/>
</dbReference>
<dbReference type="GO" id="GO:0005681">
    <property type="term" value="C:spliceosomal complex"/>
    <property type="evidence" value="ECO:0007669"/>
    <property type="project" value="TreeGrafter"/>
</dbReference>
<keyword evidence="3" id="KW-0472">Membrane</keyword>
<proteinExistence type="inferred from homology"/>
<dbReference type="Pfam" id="PF10312">
    <property type="entry name" value="Cactin_mid"/>
    <property type="match status" value="1"/>
</dbReference>
<dbReference type="GO" id="GO:0045292">
    <property type="term" value="P:mRNA cis splicing, via spliceosome"/>
    <property type="evidence" value="ECO:0007669"/>
    <property type="project" value="TreeGrafter"/>
</dbReference>
<reference evidence="6 7" key="1">
    <citation type="submission" date="2014-06" db="EMBL/GenBank/DDBJ databases">
        <authorList>
            <person name="Swart Estienne"/>
        </authorList>
    </citation>
    <scope>NUCLEOTIDE SEQUENCE [LARGE SCALE GENOMIC DNA]</scope>
    <source>
        <strain evidence="6 7">130c</strain>
    </source>
</reference>
<feature type="transmembrane region" description="Helical" evidence="3">
    <location>
        <begin position="12"/>
        <end position="31"/>
    </location>
</feature>
<evidence type="ECO:0000256" key="3">
    <source>
        <dbReference type="SAM" id="Phobius"/>
    </source>
</evidence>
<evidence type="ECO:0000313" key="7">
    <source>
        <dbReference type="Proteomes" id="UP000039865"/>
    </source>
</evidence>
<dbReference type="InterPro" id="IPR018816">
    <property type="entry name" value="Cactin_central"/>
</dbReference>
<dbReference type="GO" id="GO:0005737">
    <property type="term" value="C:cytoplasm"/>
    <property type="evidence" value="ECO:0007669"/>
    <property type="project" value="TreeGrafter"/>
</dbReference>
<evidence type="ECO:0000259" key="4">
    <source>
        <dbReference type="Pfam" id="PF09732"/>
    </source>
</evidence>
<dbReference type="OrthoDB" id="265955at2759"/>
<dbReference type="AlphaFoldDB" id="A0A077ZR39"/>
<evidence type="ECO:0000256" key="1">
    <source>
        <dbReference type="ARBA" id="ARBA00006895"/>
    </source>
</evidence>
<feature type="domain" description="Splicing factor cactin central" evidence="5">
    <location>
        <begin position="69"/>
        <end position="266"/>
    </location>
</feature>
<protein>
    <recommendedName>
        <fullName evidence="2">Splicing factor Cactin</fullName>
    </recommendedName>
</protein>
<comment type="similarity">
    <text evidence="1">Belongs to the CACTIN family.</text>
</comment>
<evidence type="ECO:0000313" key="6">
    <source>
        <dbReference type="EMBL" id="CDW72357.1"/>
    </source>
</evidence>
<name>A0A077ZR39_STYLE</name>
<organism evidence="6 7">
    <name type="scientific">Stylonychia lemnae</name>
    <name type="common">Ciliate</name>
    <dbReference type="NCBI Taxonomy" id="5949"/>
    <lineage>
        <taxon>Eukaryota</taxon>
        <taxon>Sar</taxon>
        <taxon>Alveolata</taxon>
        <taxon>Ciliophora</taxon>
        <taxon>Intramacronucleata</taxon>
        <taxon>Spirotrichea</taxon>
        <taxon>Stichotrichia</taxon>
        <taxon>Sporadotrichida</taxon>
        <taxon>Oxytrichidae</taxon>
        <taxon>Stylonychinae</taxon>
        <taxon>Stylonychia</taxon>
    </lineage>
</organism>
<evidence type="ECO:0000256" key="2">
    <source>
        <dbReference type="ARBA" id="ARBA00034534"/>
    </source>
</evidence>
<dbReference type="FunCoup" id="A0A077ZR39">
    <property type="interactions" value="513"/>
</dbReference>
<dbReference type="PANTHER" id="PTHR21737">
    <property type="entry name" value="POLYGLUTAMINE BINDING PROTEIN 1/MARVEL MEMBRANE-ASSOCIATING DOMAIN CONTAINING 3"/>
    <property type="match status" value="1"/>
</dbReference>
<dbReference type="InParanoid" id="A0A077ZR39"/>
<feature type="domain" description="Splicing factor Cactin C-terminal" evidence="4">
    <location>
        <begin position="464"/>
        <end position="587"/>
    </location>
</feature>
<dbReference type="SMART" id="SM01050">
    <property type="entry name" value="CactinC_cactus"/>
    <property type="match status" value="1"/>
</dbReference>
<gene>
    <name evidence="6" type="primary">Contig3643.g3897</name>
    <name evidence="6" type="ORF">STYLEM_1316</name>
</gene>
<accession>A0A077ZR39</accession>
<evidence type="ECO:0000259" key="5">
    <source>
        <dbReference type="Pfam" id="PF10312"/>
    </source>
</evidence>
<sequence length="587" mass="69662">MKQEDQRQPNKVINRVAAIQEALVFTVVIVLDPIKICKKLQVQREEFQRTQNFHQKDGSKPNMNDPNVDSFEKWKAKEELFHLEQAILRSKLRIQSNREQPIDFLAKIILIIENKLPICIDFLSEDYKESYRMLDMLGLNELEELLKEIEIFQSIDKTNQRFQNYWQASKILCEMQYGLKKKQMLKEQSDEPLLEDANDKLVNNEELDQEANEMINDKSIDELIDLHKEIQTSLTNDRSFAIEMQYWQNLLKRIKIKLAQLNIQKIYQDYVDQNRDKVENEVKVLQEAKVQSQQKTKEKSYQQPFTSLTIDNIQKPQTSTKQNSTQMQINTQLKTDKKDHVYNDGELSPALIPFEDAGFLKSIAITDEQDAEEQEKLKRDFINKQIKKLSLESDKVDQDLLLPSERVKKTALNTLVRFDIDAKGYETTSNAMYDEIRRKGLGVDEVEFTDIVSHDFDKKIKYDWEDKYKPRKPKFFNSVLTGYEWNKYNQTHYDADNPPPKIVQGYKFNIFYPDLIDKTKTPQNYLEQSDSPDTLIIRFHAGPPYEDIAFKIINREWEMSERHGFRNVFDRGVLQLYFNFKKHRYRR</sequence>
<dbReference type="InterPro" id="IPR019134">
    <property type="entry name" value="Cactin_C"/>
</dbReference>